<protein>
    <submittedName>
        <fullName evidence="2">Uncharacterized protein</fullName>
    </submittedName>
</protein>
<name>A0A813LTU8_POLGL</name>
<evidence type="ECO:0000313" key="3">
    <source>
        <dbReference type="Proteomes" id="UP000626109"/>
    </source>
</evidence>
<evidence type="ECO:0000313" key="2">
    <source>
        <dbReference type="EMBL" id="CAE8737602.1"/>
    </source>
</evidence>
<dbReference type="AlphaFoldDB" id="A0A813LTU8"/>
<accession>A0A813LTU8</accession>
<gene>
    <name evidence="1" type="ORF">PGLA2088_LOCUS1642</name>
    <name evidence="2" type="ORF">PGLA2088_LOCUS48836</name>
</gene>
<comment type="caution">
    <text evidence="2">The sequence shown here is derived from an EMBL/GenBank/DDBJ whole genome shotgun (WGS) entry which is preliminary data.</text>
</comment>
<organism evidence="2 3">
    <name type="scientific">Polarella glacialis</name>
    <name type="common">Dinoflagellate</name>
    <dbReference type="NCBI Taxonomy" id="89957"/>
    <lineage>
        <taxon>Eukaryota</taxon>
        <taxon>Sar</taxon>
        <taxon>Alveolata</taxon>
        <taxon>Dinophyceae</taxon>
        <taxon>Suessiales</taxon>
        <taxon>Suessiaceae</taxon>
        <taxon>Polarella</taxon>
    </lineage>
</organism>
<evidence type="ECO:0000313" key="1">
    <source>
        <dbReference type="EMBL" id="CAE8636610.1"/>
    </source>
</evidence>
<dbReference type="EMBL" id="CAJNNW010001275">
    <property type="protein sequence ID" value="CAE8636610.1"/>
    <property type="molecule type" value="Genomic_DNA"/>
</dbReference>
<proteinExistence type="predicted"/>
<dbReference type="Proteomes" id="UP000626109">
    <property type="component" value="Unassembled WGS sequence"/>
</dbReference>
<sequence length="186" mass="19614">MASVTSKRIGHSVRDWPGLLSTIFTTSISRHPQRNAAVVNVRSIAEPLACSQICTSSGPAGCLTIQSLLTKRTARLLLRSFRINFGFEFENCDNQGKDCDFAEEATALPQTPADGLGLGLCKPSAGAPSDRSFREALPLSGGSILVGSQSPSHKHVSVLPGSSADMSRLTDGLCTHISIFPAQFGG</sequence>
<dbReference type="EMBL" id="CAJNNW010036796">
    <property type="protein sequence ID" value="CAE8737602.1"/>
    <property type="molecule type" value="Genomic_DNA"/>
</dbReference>
<reference evidence="2" key="1">
    <citation type="submission" date="2021-02" db="EMBL/GenBank/DDBJ databases">
        <authorList>
            <person name="Dougan E. K."/>
            <person name="Rhodes N."/>
            <person name="Thang M."/>
            <person name="Chan C."/>
        </authorList>
    </citation>
    <scope>NUCLEOTIDE SEQUENCE</scope>
</reference>